<comment type="subcellular location">
    <subcellularLocation>
        <location evidence="1">Periplasm</location>
    </subcellularLocation>
</comment>
<dbReference type="PANTHER" id="PTHR30290:SF38">
    <property type="entry name" value="D,D-DIPEPTIDE-BINDING PERIPLASMIC PROTEIN DDPA-RELATED"/>
    <property type="match status" value="1"/>
</dbReference>
<evidence type="ECO:0000256" key="1">
    <source>
        <dbReference type="ARBA" id="ARBA00004418"/>
    </source>
</evidence>
<dbReference type="Gene3D" id="3.10.105.10">
    <property type="entry name" value="Dipeptide-binding Protein, Domain 3"/>
    <property type="match status" value="1"/>
</dbReference>
<organism evidence="5 6">
    <name type="scientific">Aquamicrobium zhengzhouense</name>
    <dbReference type="NCBI Taxonomy" id="2781738"/>
    <lineage>
        <taxon>Bacteria</taxon>
        <taxon>Pseudomonadati</taxon>
        <taxon>Pseudomonadota</taxon>
        <taxon>Alphaproteobacteria</taxon>
        <taxon>Hyphomicrobiales</taxon>
        <taxon>Phyllobacteriaceae</taxon>
        <taxon>Aquamicrobium</taxon>
    </lineage>
</organism>
<evidence type="ECO:0000313" key="5">
    <source>
        <dbReference type="EMBL" id="MBI1621918.1"/>
    </source>
</evidence>
<accession>A0ABS0SF53</accession>
<name>A0ABS0SF53_9HYPH</name>
<dbReference type="InterPro" id="IPR006311">
    <property type="entry name" value="TAT_signal"/>
</dbReference>
<sequence>MTTHFYGKLPNLTRRSLMAGTAALGGSLMVPAMARAQDAQPRSGGTLRVVVPYNPASLDPIAGRNNPDFNTLLMMYDALIAFDPETLELQPMLATEWNFPDPTTLVVKLREGVEFHDGEPFNAEAVVFHIDRCRTYDKSNVKSDLTVVDKCEATGPYEVTFKLKHPDATLPATLADRAGCIVSPASVKATADGNVDRAPVGTGPFKFVEWQDNTLIKVERNSNYWGDAPYLDAIDVRIINEFNTAVRTVTAGEADLVLNMSAQQMAVARRDPNVVAEATPSMIYYSAFLNYGEGSPLADVRVRQAMNWALDRQVLNQVLWGGLGGGNCSMFPSGFWANDPETENYYTQDIDRAKSLLKEAGFADGIEIETHTWADQAAVQRQEVIAAQLAEAGIRLKVTPSQPAQAMQFFLNEKRGHMLLSPTGGNPDPATAYDRHFAATAYRNAAKSELPGYRELADASLSTFHFKERQQVLYKMQRFVLENALHLPQFTSAGIIVRTPKVHGFNFSLLQRPRFHKVWLEA</sequence>
<evidence type="ECO:0000256" key="3">
    <source>
        <dbReference type="ARBA" id="ARBA00022729"/>
    </source>
</evidence>
<gene>
    <name evidence="5" type="ORF">IOD40_14745</name>
</gene>
<dbReference type="InterPro" id="IPR000914">
    <property type="entry name" value="SBP_5_dom"/>
</dbReference>
<dbReference type="Gene3D" id="3.90.76.10">
    <property type="entry name" value="Dipeptide-binding Protein, Domain 1"/>
    <property type="match status" value="1"/>
</dbReference>
<dbReference type="SUPFAM" id="SSF53850">
    <property type="entry name" value="Periplasmic binding protein-like II"/>
    <property type="match status" value="1"/>
</dbReference>
<evidence type="ECO:0000259" key="4">
    <source>
        <dbReference type="Pfam" id="PF00496"/>
    </source>
</evidence>
<keyword evidence="3" id="KW-0732">Signal</keyword>
<dbReference type="PANTHER" id="PTHR30290">
    <property type="entry name" value="PERIPLASMIC BINDING COMPONENT OF ABC TRANSPORTER"/>
    <property type="match status" value="1"/>
</dbReference>
<dbReference type="Proteomes" id="UP000601789">
    <property type="component" value="Unassembled WGS sequence"/>
</dbReference>
<feature type="domain" description="Solute-binding protein family 5" evidence="4">
    <location>
        <begin position="88"/>
        <end position="439"/>
    </location>
</feature>
<dbReference type="RefSeq" id="WP_198477447.1">
    <property type="nucleotide sequence ID" value="NZ_JADGMQ010000011.1"/>
</dbReference>
<dbReference type="PROSITE" id="PS51318">
    <property type="entry name" value="TAT"/>
    <property type="match status" value="1"/>
</dbReference>
<evidence type="ECO:0000313" key="6">
    <source>
        <dbReference type="Proteomes" id="UP000601789"/>
    </source>
</evidence>
<dbReference type="Pfam" id="PF00496">
    <property type="entry name" value="SBP_bac_5"/>
    <property type="match status" value="1"/>
</dbReference>
<dbReference type="Gene3D" id="3.40.190.10">
    <property type="entry name" value="Periplasmic binding protein-like II"/>
    <property type="match status" value="1"/>
</dbReference>
<proteinExistence type="inferred from homology"/>
<dbReference type="InterPro" id="IPR030678">
    <property type="entry name" value="Peptide/Ni-bd"/>
</dbReference>
<reference evidence="5 6" key="1">
    <citation type="submission" date="2020-10" db="EMBL/GenBank/DDBJ databases">
        <title>Aquamicrobium zhengzhouensis sp. nov., a exopolysaccharide producing bacterium isolated from farmland soil.</title>
        <authorList>
            <person name="Wang X."/>
        </authorList>
    </citation>
    <scope>NUCLEOTIDE SEQUENCE [LARGE SCALE GENOMIC DNA]</scope>
    <source>
        <strain evidence="6">cd-1</strain>
    </source>
</reference>
<dbReference type="PIRSF" id="PIRSF002741">
    <property type="entry name" value="MppA"/>
    <property type="match status" value="1"/>
</dbReference>
<comment type="caution">
    <text evidence="5">The sequence shown here is derived from an EMBL/GenBank/DDBJ whole genome shotgun (WGS) entry which is preliminary data.</text>
</comment>
<comment type="similarity">
    <text evidence="2">Belongs to the bacterial solute-binding protein 5 family.</text>
</comment>
<keyword evidence="6" id="KW-1185">Reference proteome</keyword>
<evidence type="ECO:0000256" key="2">
    <source>
        <dbReference type="ARBA" id="ARBA00005695"/>
    </source>
</evidence>
<protein>
    <submittedName>
        <fullName evidence="5">Peptide ABC transporter substrate-binding protein</fullName>
    </submittedName>
</protein>
<dbReference type="InterPro" id="IPR039424">
    <property type="entry name" value="SBP_5"/>
</dbReference>
<dbReference type="EMBL" id="JADGMQ010000011">
    <property type="protein sequence ID" value="MBI1621918.1"/>
    <property type="molecule type" value="Genomic_DNA"/>
</dbReference>